<keyword evidence="1 2" id="KW-0597">Phosphoprotein</keyword>
<dbReference type="PROSITE" id="PS50110">
    <property type="entry name" value="RESPONSE_REGULATORY"/>
    <property type="match status" value="1"/>
</dbReference>
<sequence length="121" mass="13612">MSNKTIFIFDDNKALLDTFSIVLESFGYKVATSSTSHDIIEKVENIKPDLIIMDNWIPDIGGIEATQLLKKHPQHRHIPVIFCSATNDLESVANMAGAETYLSKPFDIDDLEQKIADLINY</sequence>
<accession>A0A1W2B0B7</accession>
<dbReference type="Pfam" id="PF00072">
    <property type="entry name" value="Response_reg"/>
    <property type="match status" value="1"/>
</dbReference>
<dbReference type="Proteomes" id="UP000192393">
    <property type="component" value="Unassembled WGS sequence"/>
</dbReference>
<dbReference type="InterPro" id="IPR011006">
    <property type="entry name" value="CheY-like_superfamily"/>
</dbReference>
<reference evidence="5" key="1">
    <citation type="submission" date="2017-04" db="EMBL/GenBank/DDBJ databases">
        <authorList>
            <person name="Varghese N."/>
            <person name="Submissions S."/>
        </authorList>
    </citation>
    <scope>NUCLEOTIDE SEQUENCE [LARGE SCALE GENOMIC DNA]</scope>
    <source>
        <strain evidence="5">CGMCC 1.12708</strain>
    </source>
</reference>
<evidence type="ECO:0000313" key="5">
    <source>
        <dbReference type="Proteomes" id="UP000192393"/>
    </source>
</evidence>
<dbReference type="STRING" id="1434700.SAMN06296427_105178"/>
<evidence type="ECO:0000256" key="1">
    <source>
        <dbReference type="ARBA" id="ARBA00022553"/>
    </source>
</evidence>
<dbReference type="SMART" id="SM00448">
    <property type="entry name" value="REC"/>
    <property type="match status" value="1"/>
</dbReference>
<organism evidence="4 5">
    <name type="scientific">Moheibacter sediminis</name>
    <dbReference type="NCBI Taxonomy" id="1434700"/>
    <lineage>
        <taxon>Bacteria</taxon>
        <taxon>Pseudomonadati</taxon>
        <taxon>Bacteroidota</taxon>
        <taxon>Flavobacteriia</taxon>
        <taxon>Flavobacteriales</taxon>
        <taxon>Weeksellaceae</taxon>
        <taxon>Moheibacter</taxon>
    </lineage>
</organism>
<dbReference type="PANTHER" id="PTHR44591">
    <property type="entry name" value="STRESS RESPONSE REGULATOR PROTEIN 1"/>
    <property type="match status" value="1"/>
</dbReference>
<evidence type="ECO:0000256" key="2">
    <source>
        <dbReference type="PROSITE-ProRule" id="PRU00169"/>
    </source>
</evidence>
<dbReference type="GO" id="GO:0000160">
    <property type="term" value="P:phosphorelay signal transduction system"/>
    <property type="evidence" value="ECO:0007669"/>
    <property type="project" value="InterPro"/>
</dbReference>
<keyword evidence="5" id="KW-1185">Reference proteome</keyword>
<dbReference type="SUPFAM" id="SSF52172">
    <property type="entry name" value="CheY-like"/>
    <property type="match status" value="1"/>
</dbReference>
<feature type="domain" description="Response regulatory" evidence="3">
    <location>
        <begin position="5"/>
        <end position="119"/>
    </location>
</feature>
<dbReference type="PANTHER" id="PTHR44591:SF3">
    <property type="entry name" value="RESPONSE REGULATORY DOMAIN-CONTAINING PROTEIN"/>
    <property type="match status" value="1"/>
</dbReference>
<dbReference type="Gene3D" id="3.40.50.2300">
    <property type="match status" value="1"/>
</dbReference>
<gene>
    <name evidence="4" type="ORF">SAMN06296427_105178</name>
</gene>
<dbReference type="InterPro" id="IPR050595">
    <property type="entry name" value="Bact_response_regulator"/>
</dbReference>
<dbReference type="AlphaFoldDB" id="A0A1W2B0B7"/>
<protein>
    <submittedName>
        <fullName evidence="4">Response regulator receiver domain-containing protein</fullName>
    </submittedName>
</protein>
<evidence type="ECO:0000313" key="4">
    <source>
        <dbReference type="EMBL" id="SMC66162.1"/>
    </source>
</evidence>
<name>A0A1W2B0B7_9FLAO</name>
<dbReference type="RefSeq" id="WP_084017381.1">
    <property type="nucleotide sequence ID" value="NZ_FWXS01000005.1"/>
</dbReference>
<dbReference type="OrthoDB" id="9789181at2"/>
<evidence type="ECO:0000259" key="3">
    <source>
        <dbReference type="PROSITE" id="PS50110"/>
    </source>
</evidence>
<feature type="modified residue" description="4-aspartylphosphate" evidence="2">
    <location>
        <position position="54"/>
    </location>
</feature>
<dbReference type="InterPro" id="IPR001789">
    <property type="entry name" value="Sig_transdc_resp-reg_receiver"/>
</dbReference>
<dbReference type="EMBL" id="FWXS01000005">
    <property type="protein sequence ID" value="SMC66162.1"/>
    <property type="molecule type" value="Genomic_DNA"/>
</dbReference>
<proteinExistence type="predicted"/>